<feature type="domain" description="Glycosyl transferase family 1" evidence="3">
    <location>
        <begin position="204"/>
        <end position="352"/>
    </location>
</feature>
<evidence type="ECO:0000259" key="4">
    <source>
        <dbReference type="Pfam" id="PF13439"/>
    </source>
</evidence>
<evidence type="ECO:0000256" key="1">
    <source>
        <dbReference type="ARBA" id="ARBA00022676"/>
    </source>
</evidence>
<dbReference type="Pfam" id="PF00534">
    <property type="entry name" value="Glycos_transf_1"/>
    <property type="match status" value="1"/>
</dbReference>
<dbReference type="EMBL" id="JBHTEF010000001">
    <property type="protein sequence ID" value="MFC7581898.1"/>
    <property type="molecule type" value="Genomic_DNA"/>
</dbReference>
<keyword evidence="2 5" id="KW-0808">Transferase</keyword>
<dbReference type="EC" id="2.4.-.-" evidence="5"/>
<dbReference type="SUPFAM" id="SSF53756">
    <property type="entry name" value="UDP-Glycosyltransferase/glycogen phosphorylase"/>
    <property type="match status" value="1"/>
</dbReference>
<name>A0ABW2SRC6_9ACTO</name>
<dbReference type="InterPro" id="IPR001296">
    <property type="entry name" value="Glyco_trans_1"/>
</dbReference>
<dbReference type="GO" id="GO:0016757">
    <property type="term" value="F:glycosyltransferase activity"/>
    <property type="evidence" value="ECO:0007669"/>
    <property type="project" value="UniProtKB-KW"/>
</dbReference>
<comment type="caution">
    <text evidence="5">The sequence shown here is derived from an EMBL/GenBank/DDBJ whole genome shotgun (WGS) entry which is preliminary data.</text>
</comment>
<evidence type="ECO:0000313" key="6">
    <source>
        <dbReference type="Proteomes" id="UP001596527"/>
    </source>
</evidence>
<gene>
    <name evidence="5" type="ORF">ACFQWG_11895</name>
</gene>
<keyword evidence="1 5" id="KW-0328">Glycosyltransferase</keyword>
<evidence type="ECO:0000259" key="3">
    <source>
        <dbReference type="Pfam" id="PF00534"/>
    </source>
</evidence>
<dbReference type="CDD" id="cd03814">
    <property type="entry name" value="GT4-like"/>
    <property type="match status" value="1"/>
</dbReference>
<feature type="domain" description="Glycosyltransferase subfamily 4-like N-terminal" evidence="4">
    <location>
        <begin position="20"/>
        <end position="183"/>
    </location>
</feature>
<keyword evidence="6" id="KW-1185">Reference proteome</keyword>
<accession>A0ABW2SRC6</accession>
<evidence type="ECO:0000313" key="5">
    <source>
        <dbReference type="EMBL" id="MFC7581898.1"/>
    </source>
</evidence>
<dbReference type="RefSeq" id="WP_380975600.1">
    <property type="nucleotide sequence ID" value="NZ_JBHTEF010000001.1"/>
</dbReference>
<dbReference type="PANTHER" id="PTHR45947">
    <property type="entry name" value="SULFOQUINOVOSYL TRANSFERASE SQD2"/>
    <property type="match status" value="1"/>
</dbReference>
<proteinExistence type="predicted"/>
<evidence type="ECO:0000256" key="2">
    <source>
        <dbReference type="ARBA" id="ARBA00022679"/>
    </source>
</evidence>
<dbReference type="Proteomes" id="UP001596527">
    <property type="component" value="Unassembled WGS sequence"/>
</dbReference>
<dbReference type="Pfam" id="PF13439">
    <property type="entry name" value="Glyco_transf_4"/>
    <property type="match status" value="1"/>
</dbReference>
<dbReference type="PANTHER" id="PTHR45947:SF3">
    <property type="entry name" value="SULFOQUINOVOSYL TRANSFERASE SQD2"/>
    <property type="match status" value="1"/>
</dbReference>
<reference evidence="6" key="1">
    <citation type="journal article" date="2019" name="Int. J. Syst. Evol. Microbiol.">
        <title>The Global Catalogue of Microorganisms (GCM) 10K type strain sequencing project: providing services to taxonomists for standard genome sequencing and annotation.</title>
        <authorList>
            <consortium name="The Broad Institute Genomics Platform"/>
            <consortium name="The Broad Institute Genome Sequencing Center for Infectious Disease"/>
            <person name="Wu L."/>
            <person name="Ma J."/>
        </authorList>
    </citation>
    <scope>NUCLEOTIDE SEQUENCE [LARGE SCALE GENOMIC DNA]</scope>
    <source>
        <strain evidence="6">CCUG 56698</strain>
    </source>
</reference>
<dbReference type="Gene3D" id="3.40.50.2000">
    <property type="entry name" value="Glycogen Phosphorylase B"/>
    <property type="match status" value="2"/>
</dbReference>
<protein>
    <submittedName>
        <fullName evidence="5">Glycosyltransferase family 4 protein</fullName>
        <ecNumber evidence="5">2.4.-.-</ecNumber>
    </submittedName>
</protein>
<sequence>MTPDHLRIAIVTEVFLPKFDGVVTTVLRSIDQLTARGHEVLVLAPGDPPSTYDGCRVQRIPSLPFRPWYPELSVGLPCPTLTRALDDFAPDVVHVVSPVCLAAFGALRARARDLPVVASYHTDIPQYVRALGLGALRPGASLWLRHVHNTADVNLCPSDPLAEEAVSKGIQRVRLWPGGVDTDLFRPGRRSAAMRLRLTGGRPESPLVLSVGRLSKEKSLDDLIAAMERLPDARVAFVGSGPYGEEVRRRCAHLPATFTGRLSGIELAQAYASADVFAFPSTTDTLGLVSLESMASGVPVVGARAGGIPDTIDEGVTGLLVRPHDPSALAAALASVLHDADRRARMGRAAREDALRRSWAAATDILVDAYDSAILRHAS</sequence>
<dbReference type="InterPro" id="IPR028098">
    <property type="entry name" value="Glyco_trans_4-like_N"/>
</dbReference>
<organism evidence="5 6">
    <name type="scientific">Schaalia naturae</name>
    <dbReference type="NCBI Taxonomy" id="635203"/>
    <lineage>
        <taxon>Bacteria</taxon>
        <taxon>Bacillati</taxon>
        <taxon>Actinomycetota</taxon>
        <taxon>Actinomycetes</taxon>
        <taxon>Actinomycetales</taxon>
        <taxon>Actinomycetaceae</taxon>
        <taxon>Schaalia</taxon>
    </lineage>
</organism>
<dbReference type="InterPro" id="IPR050194">
    <property type="entry name" value="Glycosyltransferase_grp1"/>
</dbReference>